<evidence type="ECO:0000256" key="1">
    <source>
        <dbReference type="SAM" id="MobiDB-lite"/>
    </source>
</evidence>
<feature type="compositionally biased region" description="Low complexity" evidence="1">
    <location>
        <begin position="118"/>
        <end position="134"/>
    </location>
</feature>
<gene>
    <name evidence="2" type="ORF">TRFO_22053</name>
</gene>
<proteinExistence type="predicted"/>
<accession>A0A1J4KE71</accession>
<dbReference type="EMBL" id="MLAK01000646">
    <property type="protein sequence ID" value="OHT09208.1"/>
    <property type="molecule type" value="Genomic_DNA"/>
</dbReference>
<evidence type="ECO:0000313" key="2">
    <source>
        <dbReference type="EMBL" id="OHT09208.1"/>
    </source>
</evidence>
<dbReference type="GeneID" id="94837039"/>
<protein>
    <recommendedName>
        <fullName evidence="4">C2 NT-type domain-containing protein</fullName>
    </recommendedName>
</protein>
<evidence type="ECO:0008006" key="4">
    <source>
        <dbReference type="Google" id="ProtNLM"/>
    </source>
</evidence>
<reference evidence="2" key="1">
    <citation type="submission" date="2016-10" db="EMBL/GenBank/DDBJ databases">
        <authorList>
            <person name="Benchimol M."/>
            <person name="Almeida L.G."/>
            <person name="Vasconcelos A.T."/>
            <person name="Perreira-Neves A."/>
            <person name="Rosa I.A."/>
            <person name="Tasca T."/>
            <person name="Bogo M.R."/>
            <person name="de Souza W."/>
        </authorList>
    </citation>
    <scope>NUCLEOTIDE SEQUENCE [LARGE SCALE GENOMIC DNA]</scope>
    <source>
        <strain evidence="2">K</strain>
    </source>
</reference>
<evidence type="ECO:0000313" key="3">
    <source>
        <dbReference type="Proteomes" id="UP000179807"/>
    </source>
</evidence>
<dbReference type="AlphaFoldDB" id="A0A1J4KE71"/>
<sequence>MTRLHLRLLSASFYETVGLKDDEKLTVDISVFPQTDSPSTKKKYSNEFLKKQLSTACMTASYRDPLDQITRFIVTFKKRQILKDKIIGQATVIVNDFTPGIVESRDVPILKPFPNLKSSSKTSRFSRGFRKSSSANEKKDNNLSRKDLSSDSLSSIHSGSLDDIDRFDGKDLINEIGYISIQFHINKDKSLPFKPAGSITPSRSVSGPNNSPMFVLSGKEQLPSILSSGGGLFKDSDGSRSKNVSFADIETVCIPEPSRSKSYNDIDNAIPC</sequence>
<dbReference type="VEuPathDB" id="TrichDB:TRFO_22053"/>
<feature type="region of interest" description="Disordered" evidence="1">
    <location>
        <begin position="118"/>
        <end position="155"/>
    </location>
</feature>
<organism evidence="2 3">
    <name type="scientific">Tritrichomonas foetus</name>
    <dbReference type="NCBI Taxonomy" id="1144522"/>
    <lineage>
        <taxon>Eukaryota</taxon>
        <taxon>Metamonada</taxon>
        <taxon>Parabasalia</taxon>
        <taxon>Tritrichomonadida</taxon>
        <taxon>Tritrichomonadidae</taxon>
        <taxon>Tritrichomonas</taxon>
    </lineage>
</organism>
<comment type="caution">
    <text evidence="2">The sequence shown here is derived from an EMBL/GenBank/DDBJ whole genome shotgun (WGS) entry which is preliminary data.</text>
</comment>
<name>A0A1J4KE71_9EUKA</name>
<dbReference type="Proteomes" id="UP000179807">
    <property type="component" value="Unassembled WGS sequence"/>
</dbReference>
<keyword evidence="3" id="KW-1185">Reference proteome</keyword>
<feature type="compositionally biased region" description="Basic and acidic residues" evidence="1">
    <location>
        <begin position="136"/>
        <end position="149"/>
    </location>
</feature>
<dbReference type="RefSeq" id="XP_068362344.1">
    <property type="nucleotide sequence ID" value="XM_068502335.1"/>
</dbReference>